<organism evidence="3 4">
    <name type="scientific">Chlamydia buteonis</name>
    <dbReference type="NCBI Taxonomy" id="2494525"/>
    <lineage>
        <taxon>Bacteria</taxon>
        <taxon>Pseudomonadati</taxon>
        <taxon>Chlamydiota</taxon>
        <taxon>Chlamydiia</taxon>
        <taxon>Chlamydiales</taxon>
        <taxon>Chlamydiaceae</taxon>
        <taxon>Chlamydia/Chlamydophila group</taxon>
        <taxon>Chlamydia</taxon>
    </lineage>
</organism>
<sequence>MSQPSINAHLRANTTTNQSIHDVSSELVSIVPSGKDTACKIRQSQIISLISAVIAAILLLAILILQLIPGAPVAFTLVLGLVLVGTTAISLISFAIYFLKIRKIFFELSEASKELRNTFFNFSLDFLHTVEPQRITQLPRYGLRSLQPASLLVSNQVSTTSSSNSIIATSPASTSTPSLSLPSPLSSPTQTEDLVGTEVVTEDLSEEGTSASTVGEEPAVSPERVSTLVHGEQPSTSGATSPDMESMNVDALFQSNLMRLLDIAQAGGRHPSIEEHPRYKKEHSKATKSFSVFCRGIRDIWNKLIRGETPVSVRDLLTMSTIPLFSADNHSILSITCNAKAAFSSDLWGAFWLNDTLINSQNAATLFDLIRLLKTLNQQSAYTASLISLNVLLSGWCLCNQNLSTNVVGSVEKLPLSQQDKMLVLEMLNSGNIIGALVFIHGRNDPSIKAIMRIHDINARGKTIPNLQAAVDIPFESIDPYNLRAITVMGDLAESNQSGQDSTLMREFQRIFERLGDHLPSGISGLAYSFGAGPDPQLSSAYAEATDFLRQHPPTSTSKIFCVLQASRGAPKLQTRLKAYLPYAGKAAIASVISTLILGGYSLGLFTHKQINGLRSALGISERDLLRLIESRKIAGAILPQLLL</sequence>
<accession>A0ABX8L9H9</accession>
<dbReference type="RefSeq" id="WP_131744349.1">
    <property type="nucleotide sequence ID" value="NZ_CAAAFM010000002.1"/>
</dbReference>
<protein>
    <recommendedName>
        <fullName evidence="5">Inner membrane protein</fullName>
    </recommendedName>
</protein>
<dbReference type="NCBIfam" id="NF047333">
    <property type="entry name" value="Chlam_inc_CT214"/>
    <property type="match status" value="1"/>
</dbReference>
<keyword evidence="4" id="KW-1185">Reference proteome</keyword>
<reference evidence="3" key="1">
    <citation type="submission" date="2021-01" db="EMBL/GenBank/DDBJ databases">
        <title>Chlamydial infections in birds of prey presented to California wildlife rehabilitation facilities.</title>
        <authorList>
            <person name="Seibert B.A."/>
            <person name="Keel M.K."/>
            <person name="Kelly T.R."/>
            <person name="Nilsen R.A."/>
            <person name="Pesti D.R."/>
            <person name="Ciembor P.X."/>
            <person name="Gregory C.R."/>
            <person name="Ritchie B.W."/>
            <person name="Hawkins M.G."/>
        </authorList>
    </citation>
    <scope>NUCLEOTIDE SEQUENCE [LARGE SCALE GENOMIC DNA]</scope>
    <source>
        <strain evidence="3">SWA</strain>
    </source>
</reference>
<feature type="transmembrane region" description="Helical" evidence="2">
    <location>
        <begin position="583"/>
        <end position="606"/>
    </location>
</feature>
<keyword evidence="2" id="KW-0472">Membrane</keyword>
<dbReference type="EMBL" id="CP067334">
    <property type="protein sequence ID" value="QXE27975.1"/>
    <property type="molecule type" value="Genomic_DNA"/>
</dbReference>
<feature type="transmembrane region" description="Helical" evidence="2">
    <location>
        <begin position="74"/>
        <end position="99"/>
    </location>
</feature>
<evidence type="ECO:0000313" key="3">
    <source>
        <dbReference type="EMBL" id="QXE27975.1"/>
    </source>
</evidence>
<keyword evidence="2" id="KW-1133">Transmembrane helix</keyword>
<name>A0ABX8L9H9_9CHLA</name>
<feature type="transmembrane region" description="Helical" evidence="2">
    <location>
        <begin position="46"/>
        <end position="68"/>
    </location>
</feature>
<evidence type="ECO:0000256" key="1">
    <source>
        <dbReference type="SAM" id="MobiDB-lite"/>
    </source>
</evidence>
<proteinExistence type="predicted"/>
<gene>
    <name evidence="3" type="ORF">JJJ19_00140</name>
</gene>
<evidence type="ECO:0000313" key="4">
    <source>
        <dbReference type="Proteomes" id="UP000683565"/>
    </source>
</evidence>
<evidence type="ECO:0008006" key="5">
    <source>
        <dbReference type="Google" id="ProtNLM"/>
    </source>
</evidence>
<keyword evidence="2" id="KW-0812">Transmembrane</keyword>
<feature type="region of interest" description="Disordered" evidence="1">
    <location>
        <begin position="164"/>
        <end position="244"/>
    </location>
</feature>
<feature type="compositionally biased region" description="Low complexity" evidence="1">
    <location>
        <begin position="164"/>
        <end position="191"/>
    </location>
</feature>
<evidence type="ECO:0000256" key="2">
    <source>
        <dbReference type="SAM" id="Phobius"/>
    </source>
</evidence>
<dbReference type="Proteomes" id="UP000683565">
    <property type="component" value="Chromosome"/>
</dbReference>